<keyword evidence="4" id="KW-1185">Reference proteome</keyword>
<keyword evidence="2" id="KW-0732">Signal</keyword>
<gene>
    <name evidence="3" type="ORF">OPDIPICF_02523</name>
</gene>
<organism evidence="3 4">
    <name type="scientific">BD1-7 clade bacterium</name>
    <dbReference type="NCBI Taxonomy" id="2029982"/>
    <lineage>
        <taxon>Bacteria</taxon>
        <taxon>Pseudomonadati</taxon>
        <taxon>Pseudomonadota</taxon>
        <taxon>Gammaproteobacteria</taxon>
        <taxon>Cellvibrionales</taxon>
        <taxon>Spongiibacteraceae</taxon>
        <taxon>BD1-7 clade</taxon>
    </lineage>
</organism>
<name>A0A5S9QST2_9GAMM</name>
<evidence type="ECO:0000256" key="2">
    <source>
        <dbReference type="SAM" id="SignalP"/>
    </source>
</evidence>
<protein>
    <recommendedName>
        <fullName evidence="5">AraC family transcriptional regulator</fullName>
    </recommendedName>
</protein>
<dbReference type="EMBL" id="CACSIO010000045">
    <property type="protein sequence ID" value="CAA0121922.1"/>
    <property type="molecule type" value="Genomic_DNA"/>
</dbReference>
<evidence type="ECO:0008006" key="5">
    <source>
        <dbReference type="Google" id="ProtNLM"/>
    </source>
</evidence>
<evidence type="ECO:0000313" key="3">
    <source>
        <dbReference type="EMBL" id="CAA0121922.1"/>
    </source>
</evidence>
<feature type="coiled-coil region" evidence="1">
    <location>
        <begin position="31"/>
        <end position="58"/>
    </location>
</feature>
<evidence type="ECO:0000313" key="4">
    <source>
        <dbReference type="Proteomes" id="UP000441399"/>
    </source>
</evidence>
<feature type="chain" id="PRO_5025049852" description="AraC family transcriptional regulator" evidence="2">
    <location>
        <begin position="27"/>
        <end position="181"/>
    </location>
</feature>
<dbReference type="OrthoDB" id="5395931at2"/>
<sequence length="181" mass="20232">MIHLTRLFGNFVKLVVLTFVASTLHAQEASQSELDEQVNVLSAQVDDLSRNIALLEQELLFPPLTRVQVYLSMTPDSTFRLRSMMVKIDGVEKSYHIYSDSDLAALRLGGIQRFWEGNVSLGVHSVDAEFKGTDAKGNKYSQNVTFNFEKTLSGHSVELAVGSTEDSLMPSFTVKDWGEKR</sequence>
<evidence type="ECO:0000256" key="1">
    <source>
        <dbReference type="SAM" id="Coils"/>
    </source>
</evidence>
<feature type="signal peptide" evidence="2">
    <location>
        <begin position="1"/>
        <end position="26"/>
    </location>
</feature>
<keyword evidence="1" id="KW-0175">Coiled coil</keyword>
<dbReference type="AlphaFoldDB" id="A0A5S9QST2"/>
<reference evidence="3 4" key="1">
    <citation type="submission" date="2019-11" db="EMBL/GenBank/DDBJ databases">
        <authorList>
            <person name="Holert J."/>
        </authorList>
    </citation>
    <scope>NUCLEOTIDE SEQUENCE [LARGE SCALE GENOMIC DNA]</scope>
    <source>
        <strain evidence="3">SB11_3</strain>
    </source>
</reference>
<dbReference type="Proteomes" id="UP000441399">
    <property type="component" value="Unassembled WGS sequence"/>
</dbReference>
<proteinExistence type="predicted"/>
<accession>A0A5S9QST2</accession>